<dbReference type="SMART" id="SM00387">
    <property type="entry name" value="HATPase_c"/>
    <property type="match status" value="1"/>
</dbReference>
<dbReference type="EMBL" id="CP040098">
    <property type="protein sequence ID" value="QCQ22021.1"/>
    <property type="molecule type" value="Genomic_DNA"/>
</dbReference>
<keyword evidence="10" id="KW-1185">Reference proteome</keyword>
<evidence type="ECO:0000256" key="3">
    <source>
        <dbReference type="ARBA" id="ARBA00022679"/>
    </source>
</evidence>
<evidence type="ECO:0000313" key="9">
    <source>
        <dbReference type="EMBL" id="QCQ22021.1"/>
    </source>
</evidence>
<dbReference type="GO" id="GO:0005524">
    <property type="term" value="F:ATP binding"/>
    <property type="evidence" value="ECO:0007669"/>
    <property type="project" value="UniProtKB-KW"/>
</dbReference>
<dbReference type="Gene3D" id="3.30.565.10">
    <property type="entry name" value="Histidine kinase-like ATPase, C-terminal domain"/>
    <property type="match status" value="1"/>
</dbReference>
<gene>
    <name evidence="9" type="ORF">FDQ92_07455</name>
</gene>
<keyword evidence="4" id="KW-0547">Nucleotide-binding</keyword>
<evidence type="ECO:0000256" key="2">
    <source>
        <dbReference type="ARBA" id="ARBA00012438"/>
    </source>
</evidence>
<dbReference type="GO" id="GO:0000156">
    <property type="term" value="F:phosphorelay response regulator activity"/>
    <property type="evidence" value="ECO:0007669"/>
    <property type="project" value="TreeGrafter"/>
</dbReference>
<evidence type="ECO:0000256" key="1">
    <source>
        <dbReference type="ARBA" id="ARBA00000085"/>
    </source>
</evidence>
<evidence type="ECO:0000256" key="4">
    <source>
        <dbReference type="ARBA" id="ARBA00022741"/>
    </source>
</evidence>
<evidence type="ECO:0000259" key="8">
    <source>
        <dbReference type="PROSITE" id="PS50109"/>
    </source>
</evidence>
<organism evidence="9 10">
    <name type="scientific">Desulfoglaeba alkanexedens ALDC</name>
    <dbReference type="NCBI Taxonomy" id="980445"/>
    <lineage>
        <taxon>Bacteria</taxon>
        <taxon>Pseudomonadati</taxon>
        <taxon>Thermodesulfobacteriota</taxon>
        <taxon>Syntrophobacteria</taxon>
        <taxon>Syntrophobacterales</taxon>
        <taxon>Syntrophobacteraceae</taxon>
        <taxon>Desulfoglaeba</taxon>
    </lineage>
</organism>
<dbReference type="InterPro" id="IPR003594">
    <property type="entry name" value="HATPase_dom"/>
</dbReference>
<dbReference type="PROSITE" id="PS50109">
    <property type="entry name" value="HIS_KIN"/>
    <property type="match status" value="1"/>
</dbReference>
<dbReference type="EC" id="2.7.13.3" evidence="2"/>
<dbReference type="GO" id="GO:0030295">
    <property type="term" value="F:protein kinase activator activity"/>
    <property type="evidence" value="ECO:0007669"/>
    <property type="project" value="TreeGrafter"/>
</dbReference>
<feature type="domain" description="Histidine kinase" evidence="8">
    <location>
        <begin position="298"/>
        <end position="458"/>
    </location>
</feature>
<dbReference type="PANTHER" id="PTHR42878:SF7">
    <property type="entry name" value="SENSOR HISTIDINE KINASE GLRK"/>
    <property type="match status" value="1"/>
</dbReference>
<dbReference type="GO" id="GO:0004673">
    <property type="term" value="F:protein histidine kinase activity"/>
    <property type="evidence" value="ECO:0007669"/>
    <property type="project" value="UniProtKB-EC"/>
</dbReference>
<dbReference type="OrthoDB" id="5469178at2"/>
<dbReference type="Proteomes" id="UP000298602">
    <property type="component" value="Chromosome"/>
</dbReference>
<proteinExistence type="predicted"/>
<keyword evidence="3" id="KW-0808">Transferase</keyword>
<dbReference type="KEGG" id="dax:FDQ92_07455"/>
<dbReference type="InterPro" id="IPR036890">
    <property type="entry name" value="HATPase_C_sf"/>
</dbReference>
<evidence type="ECO:0000256" key="5">
    <source>
        <dbReference type="ARBA" id="ARBA00022777"/>
    </source>
</evidence>
<reference evidence="9 10" key="1">
    <citation type="submission" date="2019-05" db="EMBL/GenBank/DDBJ databases">
        <title>The Complete Genome Sequence of the n-alkane-degrading Desulfoglaeba alkanexedens ALDC reveals multiple alkylsuccinate synthase gene clusters.</title>
        <authorList>
            <person name="Callaghan A.V."/>
            <person name="Davidova I.A."/>
            <person name="Duncan K.E."/>
            <person name="Morris B."/>
            <person name="McInerney M.J."/>
        </authorList>
    </citation>
    <scope>NUCLEOTIDE SEQUENCE [LARGE SCALE GENOMIC DNA]</scope>
    <source>
        <strain evidence="9 10">ALDC</strain>
    </source>
</reference>
<dbReference type="SUPFAM" id="SSF55874">
    <property type="entry name" value="ATPase domain of HSP90 chaperone/DNA topoisomerase II/histidine kinase"/>
    <property type="match status" value="1"/>
</dbReference>
<keyword evidence="6" id="KW-0067">ATP-binding</keyword>
<comment type="catalytic activity">
    <reaction evidence="1">
        <text>ATP + protein L-histidine = ADP + protein N-phospho-L-histidine.</text>
        <dbReference type="EC" id="2.7.13.3"/>
    </reaction>
</comment>
<dbReference type="AlphaFoldDB" id="A0A4V1ERL1"/>
<name>A0A4V1ERL1_9BACT</name>
<reference evidence="9 10" key="2">
    <citation type="submission" date="2019-05" db="EMBL/GenBank/DDBJ databases">
        <authorList>
            <person name="Suflita J.M."/>
            <person name="Marks C.R."/>
        </authorList>
    </citation>
    <scope>NUCLEOTIDE SEQUENCE [LARGE SCALE GENOMIC DNA]</scope>
    <source>
        <strain evidence="9 10">ALDC</strain>
    </source>
</reference>
<evidence type="ECO:0000256" key="7">
    <source>
        <dbReference type="ARBA" id="ARBA00023012"/>
    </source>
</evidence>
<dbReference type="PANTHER" id="PTHR42878">
    <property type="entry name" value="TWO-COMPONENT HISTIDINE KINASE"/>
    <property type="match status" value="1"/>
</dbReference>
<accession>A0A4V1ERL1</accession>
<keyword evidence="7" id="KW-0902">Two-component regulatory system</keyword>
<dbReference type="InterPro" id="IPR050351">
    <property type="entry name" value="BphY/WalK/GraS-like"/>
</dbReference>
<protein>
    <recommendedName>
        <fullName evidence="2">histidine kinase</fullName>
        <ecNumber evidence="2">2.7.13.3</ecNumber>
    </recommendedName>
</protein>
<dbReference type="GO" id="GO:0007234">
    <property type="term" value="P:osmosensory signaling via phosphorelay pathway"/>
    <property type="evidence" value="ECO:0007669"/>
    <property type="project" value="TreeGrafter"/>
</dbReference>
<sequence length="466" mass="55129">MPMGDDSMREIRERVKQKKEDYRRYNFERLQEEAFATFFDLAQEYTSLKYLYMICVAVPEAFFQLKSRLYVIHPKTSQLEKVCTSEEGLIQDKEERLNVSVKLSETGYETDVSLVFPIRGNRALTYWLPFHSQHNVLGLFEIEPKDKVDAKNHFFLEKFTNRIGYNLHQKMLIQQNIEHLKFINQLVANIEHNVISPNLYYKLFILRLRKNLESYQNIQEKLHNLILFYGDCNEPHCRQLCELYHDLSTNNENLETEWKSLSNHYEHTSLFLETLLRRDHFEKGTYVLRKQPCNFRFEIIEPILKRYRPIFAQRGITLDNRLEEIPDEEVTLFVDKGLISQVFDNLFSNAVKYTREVQDATGRRIKLVSYNRKILRDYFGEGIHGVQFNIFSTGEPLPENEAEKLFDEGYRGSNVGDERGMGHGLHFVRNIVEIHGGRVGFEPKDYGNVFYFILPLKEEMSVEQLG</sequence>
<dbReference type="Pfam" id="PF02518">
    <property type="entry name" value="HATPase_c"/>
    <property type="match status" value="1"/>
</dbReference>
<evidence type="ECO:0000256" key="6">
    <source>
        <dbReference type="ARBA" id="ARBA00022840"/>
    </source>
</evidence>
<keyword evidence="5 9" id="KW-0418">Kinase</keyword>
<dbReference type="InterPro" id="IPR005467">
    <property type="entry name" value="His_kinase_dom"/>
</dbReference>
<evidence type="ECO:0000313" key="10">
    <source>
        <dbReference type="Proteomes" id="UP000298602"/>
    </source>
</evidence>